<dbReference type="SUPFAM" id="SSF81837">
    <property type="entry name" value="BEACH domain"/>
    <property type="match status" value="1"/>
</dbReference>
<dbReference type="InterPro" id="IPR050865">
    <property type="entry name" value="BEACH_Domain"/>
</dbReference>
<dbReference type="InterPro" id="IPR036372">
    <property type="entry name" value="BEACH_dom_sf"/>
</dbReference>
<evidence type="ECO:0000313" key="2">
    <source>
        <dbReference type="EMBL" id="CAE0051147.1"/>
    </source>
</evidence>
<dbReference type="Pfam" id="PF02138">
    <property type="entry name" value="Beach"/>
    <property type="match status" value="1"/>
</dbReference>
<dbReference type="PANTHER" id="PTHR13743">
    <property type="entry name" value="BEIGE/BEACH-RELATED"/>
    <property type="match status" value="1"/>
</dbReference>
<reference evidence="2" key="1">
    <citation type="submission" date="2021-01" db="EMBL/GenBank/DDBJ databases">
        <authorList>
            <person name="Corre E."/>
            <person name="Pelletier E."/>
            <person name="Niang G."/>
            <person name="Scheremetjew M."/>
            <person name="Finn R."/>
            <person name="Kale V."/>
            <person name="Holt S."/>
            <person name="Cochrane G."/>
            <person name="Meng A."/>
            <person name="Brown T."/>
            <person name="Cohen L."/>
        </authorList>
    </citation>
    <scope>NUCLEOTIDE SEQUENCE</scope>
    <source>
        <strain evidence="2">CCMP 769</strain>
    </source>
</reference>
<sequence length="569" mass="62635">MPEPRFLWGTHFSSAAAVIYYLVRAVPGAMLKLQGGRFDESDRLFNSLLGTWMSVTTSTSDVKELIPEFFALTDSELPVESGARANGWYHPGDFLCNLQNLDFGTRQDGGRVDNVGLPPWAHNSAEQFIKMNRAALESEHVSQRLHEWIDLIFGCRSKSVTAHTLYFTDVKENQTYDSLIQFGKTPKRLFNKPHSRRSADAAALSVVSTSLWGNHLDRKKPKARGFLKCIAESGESKKKLSLYRSSEQGKLGLKCNLQCKDGVLLSSYRGKDSAIALYDSRSFKRIRATKSYHSVCEIAPPIALLSSSSFVFTDESSRLMAFDVYSGSERLLSSDYSHSSPITALCCTRSAFVSTSADSTNLWSWGNGGKNLLLRCQLDPEGVVRHIACVQLRDQNVLIATESNQENLMLWKIPLLDAEDGSDTGEDVYEACWRGAVASGGSQTNGLCLTEEKIIVISDSGQVAIYKLDFTSRRPVDPTKLVQLGRSATCLVGGLPTGTFLVATDDGSLTEFDEEGRVLELRRQVWKYNESLTNMCYDAEQNVLVYALANGVVSVLGAANVDETGPGNG</sequence>
<dbReference type="SUPFAM" id="SSF69322">
    <property type="entry name" value="Tricorn protease domain 2"/>
    <property type="match status" value="1"/>
</dbReference>
<dbReference type="InterPro" id="IPR015943">
    <property type="entry name" value="WD40/YVTN_repeat-like_dom_sf"/>
</dbReference>
<dbReference type="InterPro" id="IPR000409">
    <property type="entry name" value="BEACH_dom"/>
</dbReference>
<organism evidence="2">
    <name type="scientific">Rhodosorus marinus</name>
    <dbReference type="NCBI Taxonomy" id="101924"/>
    <lineage>
        <taxon>Eukaryota</taxon>
        <taxon>Rhodophyta</taxon>
        <taxon>Stylonematophyceae</taxon>
        <taxon>Stylonematales</taxon>
        <taxon>Stylonemataceae</taxon>
        <taxon>Rhodosorus</taxon>
    </lineage>
</organism>
<gene>
    <name evidence="2" type="ORF">RMAR00112_LOCUS19147</name>
</gene>
<evidence type="ECO:0000259" key="1">
    <source>
        <dbReference type="PROSITE" id="PS50197"/>
    </source>
</evidence>
<dbReference type="SMART" id="SM01026">
    <property type="entry name" value="Beach"/>
    <property type="match status" value="1"/>
</dbReference>
<dbReference type="Gene3D" id="1.10.1540.10">
    <property type="entry name" value="BEACH domain"/>
    <property type="match status" value="1"/>
</dbReference>
<accession>A0A7S2ZUF5</accession>
<dbReference type="Gene3D" id="2.130.10.10">
    <property type="entry name" value="YVTN repeat-like/Quinoprotein amine dehydrogenase"/>
    <property type="match status" value="1"/>
</dbReference>
<dbReference type="EMBL" id="HBHW01024769">
    <property type="protein sequence ID" value="CAE0051147.1"/>
    <property type="molecule type" value="Transcribed_RNA"/>
</dbReference>
<name>A0A7S2ZUF5_9RHOD</name>
<dbReference type="PANTHER" id="PTHR13743:SF123">
    <property type="entry name" value="PROTEIN FAN"/>
    <property type="match status" value="1"/>
</dbReference>
<feature type="domain" description="BEACH" evidence="1">
    <location>
        <begin position="1"/>
        <end position="218"/>
    </location>
</feature>
<dbReference type="AlphaFoldDB" id="A0A7S2ZUF5"/>
<protein>
    <recommendedName>
        <fullName evidence="1">BEACH domain-containing protein</fullName>
    </recommendedName>
</protein>
<proteinExistence type="predicted"/>
<dbReference type="PROSITE" id="PS50197">
    <property type="entry name" value="BEACH"/>
    <property type="match status" value="1"/>
</dbReference>